<protein>
    <submittedName>
        <fullName evidence="6">KN motif and ankyrin repeat domain-containing protein 1</fullName>
    </submittedName>
</protein>
<keyword evidence="7" id="KW-1185">Reference proteome</keyword>
<dbReference type="InterPro" id="IPR047184">
    <property type="entry name" value="KANK1-4"/>
</dbReference>
<dbReference type="InterPro" id="IPR036770">
    <property type="entry name" value="Ankyrin_rpt-contain_sf"/>
</dbReference>
<gene>
    <name evidence="6" type="ORF">L798_04580</name>
</gene>
<dbReference type="PANTHER" id="PTHR24168:SF21">
    <property type="entry name" value="KANK, ISOFORM D"/>
    <property type="match status" value="1"/>
</dbReference>
<name>A0A067RLW4_ZOONE</name>
<feature type="region of interest" description="Disordered" evidence="5">
    <location>
        <begin position="155"/>
        <end position="200"/>
    </location>
</feature>
<dbReference type="FunFam" id="1.25.40.20:FF:000243">
    <property type="entry name" value="Uncharacterized protein, isoform D"/>
    <property type="match status" value="1"/>
</dbReference>
<dbReference type="InterPro" id="IPR002110">
    <property type="entry name" value="Ankyrin_rpt"/>
</dbReference>
<dbReference type="PANTHER" id="PTHR24168">
    <property type="entry name" value="KN MOTIF AND ANKYRIN REPEAT DOMAIN-CONTAINING"/>
    <property type="match status" value="1"/>
</dbReference>
<feature type="repeat" description="ANK" evidence="4">
    <location>
        <begin position="1037"/>
        <end position="1059"/>
    </location>
</feature>
<sequence length="1141" mass="125482">MSFVTESLLIPNGNGVMEFLPSEMAPQRKTRYLPCNCCPYGYHIDLDFVRYCEALSQGSELSASKQRRRERRRQRQSMEVLLGLTSPTVWNLEQQLPKVPTELPASSALPDPAFTNDMVRDALHKAVLDFEEAYQRSHPRPSTYAAFHTDSLRQGSALETAGTGTMRRTESVSSVSSMSVASTSVAPGQNGVDQPVSNHSATHDEAGILQDFDVASVGSATSGLSTGTLQNIREQVAISLERMKELEEQVKLIPVLQVQLSVLKEEKRKMMLQLRLEEAERNKRNIANDSSAVDGPVSGEGTKDSGGDSPIRVRSQSCCEGLDRNYPHTPSLKSNRSSLRDVGVTCSVVTREVGVSPQRPRLRNAMTSTRTALRRLSFSGVKIEEISPDDTHILPALVRPLSHVQTKLFKHSPVNTINIEPLLKTAITKTSATNTELLKDQVYSDVEMDHSINRAIQMYKRTFKTTIHGENTRDIGVQIETAPKIAPVLMIVERRDIAVQSEYYHCRQEAFSQTEDLPQRLVDIGVSAKPRCVETAIEVRPKTRDFGVSGSNVNDVICDKCKVKKRSIGVGHQDFNNLLPKENVSVSLSNIGVLQDKPLEYLSPTTKKETVCRSVGCGTPSNNVVSQGTSTDDLCMGRSRDFGVNTTKRKLVDAAVGDASRHKNSGSGVFVCDKCDVTIQNVAKNMLTQSSDSMNPSQNVAIVVTSPTTNTLKTSPSATISRIPRLSSVRGAIFTTVSTSPTSQVAGNGKRRIQRQDTYTKLQPSPECRRRAATPTHGENRYETSQPCPAERLLAMQASGSQKWEDKCMADRGQDLSALEAEEARGESSEGETHAIMDNSLFQPIQHDTRNKTEPSKEMKAALKVLNDYLRKSAISSVPLHLKNASNIVQQEWFKISSTASANPLDVEDYLDCFEEMSGTLLEHVVNMVDMSGNTAMHYAVSHGNFDVVSILLDSKVCNINRPNAAGYTCVMLVSLAQVRSHTHQQVIRHLFQLADVNVRAKQHGQTALMLAVSHGRLDMVRLLVETGADMNIQDEDGSTSLMCAAEHGHTEIVKYLLSQPDCDASITDCDDSSALNIAMEAGNRDIGVLLYAHEHFSRGSSPYTTLRQRRSKSATPTKQAGTPPSPSPVREKVPRHEQAM</sequence>
<dbReference type="GO" id="GO:0005856">
    <property type="term" value="C:cytoskeleton"/>
    <property type="evidence" value="ECO:0007669"/>
    <property type="project" value="TreeGrafter"/>
</dbReference>
<dbReference type="InParanoid" id="A0A067RLW4"/>
<feature type="region of interest" description="Disordered" evidence="5">
    <location>
        <begin position="1101"/>
        <end position="1141"/>
    </location>
</feature>
<dbReference type="PROSITE" id="PS50297">
    <property type="entry name" value="ANK_REP_REGION"/>
    <property type="match status" value="3"/>
</dbReference>
<evidence type="ECO:0000313" key="6">
    <source>
        <dbReference type="EMBL" id="KDR20563.1"/>
    </source>
</evidence>
<feature type="compositionally biased region" description="Polar residues" evidence="5">
    <location>
        <begin position="1114"/>
        <end position="1123"/>
    </location>
</feature>
<evidence type="ECO:0000256" key="4">
    <source>
        <dbReference type="PROSITE-ProRule" id="PRU00023"/>
    </source>
</evidence>
<dbReference type="GO" id="GO:0005737">
    <property type="term" value="C:cytoplasm"/>
    <property type="evidence" value="ECO:0007669"/>
    <property type="project" value="TreeGrafter"/>
</dbReference>
<feature type="region of interest" description="Disordered" evidence="5">
    <location>
        <begin position="285"/>
        <end position="314"/>
    </location>
</feature>
<proteinExistence type="predicted"/>
<keyword evidence="2 4" id="KW-0040">ANK repeat</keyword>
<dbReference type="InterPro" id="IPR021939">
    <property type="entry name" value="KN_motif"/>
</dbReference>
<feature type="repeat" description="ANK" evidence="4">
    <location>
        <begin position="1004"/>
        <end position="1036"/>
    </location>
</feature>
<evidence type="ECO:0000256" key="5">
    <source>
        <dbReference type="SAM" id="MobiDB-lite"/>
    </source>
</evidence>
<reference evidence="6 7" key="1">
    <citation type="journal article" date="2014" name="Nat. Commun.">
        <title>Molecular traces of alternative social organization in a termite genome.</title>
        <authorList>
            <person name="Terrapon N."/>
            <person name="Li C."/>
            <person name="Robertson H.M."/>
            <person name="Ji L."/>
            <person name="Meng X."/>
            <person name="Booth W."/>
            <person name="Chen Z."/>
            <person name="Childers C.P."/>
            <person name="Glastad K.M."/>
            <person name="Gokhale K."/>
            <person name="Gowin J."/>
            <person name="Gronenberg W."/>
            <person name="Hermansen R.A."/>
            <person name="Hu H."/>
            <person name="Hunt B.G."/>
            <person name="Huylmans A.K."/>
            <person name="Khalil S.M."/>
            <person name="Mitchell R.D."/>
            <person name="Munoz-Torres M.C."/>
            <person name="Mustard J.A."/>
            <person name="Pan H."/>
            <person name="Reese J.T."/>
            <person name="Scharf M.E."/>
            <person name="Sun F."/>
            <person name="Vogel H."/>
            <person name="Xiao J."/>
            <person name="Yang W."/>
            <person name="Yang Z."/>
            <person name="Yang Z."/>
            <person name="Zhou J."/>
            <person name="Zhu J."/>
            <person name="Brent C.S."/>
            <person name="Elsik C.G."/>
            <person name="Goodisman M.A."/>
            <person name="Liberles D.A."/>
            <person name="Roe R.M."/>
            <person name="Vargo E.L."/>
            <person name="Vilcinskas A."/>
            <person name="Wang J."/>
            <person name="Bornberg-Bauer E."/>
            <person name="Korb J."/>
            <person name="Zhang G."/>
            <person name="Liebig J."/>
        </authorList>
    </citation>
    <scope>NUCLEOTIDE SEQUENCE [LARGE SCALE GENOMIC DNA]</scope>
    <source>
        <tissue evidence="6">Whole organism</tissue>
    </source>
</reference>
<dbReference type="Pfam" id="PF13637">
    <property type="entry name" value="Ank_4"/>
    <property type="match status" value="1"/>
</dbReference>
<dbReference type="GO" id="GO:0030837">
    <property type="term" value="P:negative regulation of actin filament polymerization"/>
    <property type="evidence" value="ECO:0007669"/>
    <property type="project" value="InterPro"/>
</dbReference>
<dbReference type="OrthoDB" id="5406014at2759"/>
<dbReference type="Gene3D" id="1.25.40.20">
    <property type="entry name" value="Ankyrin repeat-containing domain"/>
    <property type="match status" value="1"/>
</dbReference>
<dbReference type="Pfam" id="PF12075">
    <property type="entry name" value="KN_motif"/>
    <property type="match status" value="1"/>
</dbReference>
<dbReference type="STRING" id="136037.A0A067RLW4"/>
<dbReference type="OMA" id="HEGSQEI"/>
<dbReference type="PRINTS" id="PR01415">
    <property type="entry name" value="ANKYRIN"/>
</dbReference>
<feature type="compositionally biased region" description="Polar residues" evidence="5">
    <location>
        <begin position="191"/>
        <end position="200"/>
    </location>
</feature>
<evidence type="ECO:0000256" key="2">
    <source>
        <dbReference type="ARBA" id="ARBA00023043"/>
    </source>
</evidence>
<dbReference type="AlphaFoldDB" id="A0A067RLW4"/>
<dbReference type="SMART" id="SM00248">
    <property type="entry name" value="ANK"/>
    <property type="match status" value="4"/>
</dbReference>
<dbReference type="Pfam" id="PF00023">
    <property type="entry name" value="Ank"/>
    <property type="match status" value="1"/>
</dbReference>
<accession>A0A067RLW4</accession>
<feature type="compositionally biased region" description="Low complexity" evidence="5">
    <location>
        <begin position="171"/>
        <end position="185"/>
    </location>
</feature>
<dbReference type="eggNOG" id="KOG0514">
    <property type="taxonomic scope" value="Eukaryota"/>
</dbReference>
<keyword evidence="1" id="KW-0677">Repeat</keyword>
<feature type="region of interest" description="Disordered" evidence="5">
    <location>
        <begin position="740"/>
        <end position="785"/>
    </location>
</feature>
<dbReference type="FunCoup" id="A0A067RLW4">
    <property type="interactions" value="76"/>
</dbReference>
<keyword evidence="3" id="KW-0175">Coiled coil</keyword>
<organism evidence="6 7">
    <name type="scientific">Zootermopsis nevadensis</name>
    <name type="common">Dampwood termite</name>
    <dbReference type="NCBI Taxonomy" id="136037"/>
    <lineage>
        <taxon>Eukaryota</taxon>
        <taxon>Metazoa</taxon>
        <taxon>Ecdysozoa</taxon>
        <taxon>Arthropoda</taxon>
        <taxon>Hexapoda</taxon>
        <taxon>Insecta</taxon>
        <taxon>Pterygota</taxon>
        <taxon>Neoptera</taxon>
        <taxon>Polyneoptera</taxon>
        <taxon>Dictyoptera</taxon>
        <taxon>Blattodea</taxon>
        <taxon>Blattoidea</taxon>
        <taxon>Termitoidae</taxon>
        <taxon>Termopsidae</taxon>
        <taxon>Zootermopsis</taxon>
    </lineage>
</organism>
<evidence type="ECO:0000256" key="3">
    <source>
        <dbReference type="ARBA" id="ARBA00023054"/>
    </source>
</evidence>
<dbReference type="PROSITE" id="PS50088">
    <property type="entry name" value="ANK_REPEAT"/>
    <property type="match status" value="3"/>
</dbReference>
<feature type="compositionally biased region" description="Basic and acidic residues" evidence="5">
    <location>
        <begin position="1130"/>
        <end position="1141"/>
    </location>
</feature>
<dbReference type="Proteomes" id="UP000027135">
    <property type="component" value="Unassembled WGS sequence"/>
</dbReference>
<evidence type="ECO:0000313" key="7">
    <source>
        <dbReference type="Proteomes" id="UP000027135"/>
    </source>
</evidence>
<evidence type="ECO:0000256" key="1">
    <source>
        <dbReference type="ARBA" id="ARBA00022737"/>
    </source>
</evidence>
<dbReference type="SUPFAM" id="SSF48403">
    <property type="entry name" value="Ankyrin repeat"/>
    <property type="match status" value="1"/>
</dbReference>
<feature type="repeat" description="ANK" evidence="4">
    <location>
        <begin position="932"/>
        <end position="954"/>
    </location>
</feature>
<dbReference type="EMBL" id="KK852597">
    <property type="protein sequence ID" value="KDR20563.1"/>
    <property type="molecule type" value="Genomic_DNA"/>
</dbReference>